<comment type="caution">
    <text evidence="1">The sequence shown here is derived from an EMBL/GenBank/DDBJ whole genome shotgun (WGS) entry which is preliminary data.</text>
</comment>
<dbReference type="RefSeq" id="WP_022858858.1">
    <property type="nucleotide sequence ID" value="NZ_PCHA01000020.1"/>
</dbReference>
<dbReference type="InterPro" id="IPR010982">
    <property type="entry name" value="Lambda_DNA-bd_dom_sf"/>
</dbReference>
<protein>
    <submittedName>
        <fullName evidence="1">Uncharacterized protein</fullName>
    </submittedName>
</protein>
<dbReference type="EMBL" id="PCHA01000020">
    <property type="protein sequence ID" value="PKU94201.1"/>
    <property type="molecule type" value="Genomic_DNA"/>
</dbReference>
<dbReference type="SUPFAM" id="SSF47413">
    <property type="entry name" value="lambda repressor-like DNA-binding domains"/>
    <property type="match status" value="1"/>
</dbReference>
<accession>A0A2N3QR03</accession>
<dbReference type="AlphaFoldDB" id="A0A2N3QR03"/>
<proteinExistence type="predicted"/>
<dbReference type="Gene3D" id="1.10.260.40">
    <property type="entry name" value="lambda repressor-like DNA-binding domains"/>
    <property type="match status" value="1"/>
</dbReference>
<name>A0A2N3QR03_9BIFI</name>
<gene>
    <name evidence="1" type="ORF">CQR45_1358</name>
</gene>
<reference evidence="1 2" key="1">
    <citation type="submission" date="2017-10" db="EMBL/GenBank/DDBJ databases">
        <title>Bifidobacterium genomics.</title>
        <authorList>
            <person name="Lugli G.A."/>
            <person name="Milani C."/>
            <person name="Mancabelli L."/>
        </authorList>
    </citation>
    <scope>NUCLEOTIDE SEQUENCE [LARGE SCALE GENOMIC DNA]</scope>
    <source>
        <strain evidence="1 2">1747B</strain>
    </source>
</reference>
<organism evidence="1 2">
    <name type="scientific">Bifidobacterium pseudolongum subsp. globosum</name>
    <dbReference type="NCBI Taxonomy" id="1690"/>
    <lineage>
        <taxon>Bacteria</taxon>
        <taxon>Bacillati</taxon>
        <taxon>Actinomycetota</taxon>
        <taxon>Actinomycetes</taxon>
        <taxon>Bifidobacteriales</taxon>
        <taxon>Bifidobacteriaceae</taxon>
        <taxon>Bifidobacterium</taxon>
    </lineage>
</organism>
<dbReference type="Proteomes" id="UP000233722">
    <property type="component" value="Unassembled WGS sequence"/>
</dbReference>
<sequence length="222" mass="25893">MPTHKSAHQKAMIRIGDALTHLYNAVTTSADAYTRADAMLVRTILTRTDWRAVLDEAARHTGRDGSQLEELDLFIADDLQHARFDPFEWLGDDERRLTPAEFHCLRQQLGVTTKWLASRWNVTERSVQRWENFRCLPLEFTEDVLALRTRQLDLIHTQCEEAMRAQSGVMVPRKNIMPAEYPAEWWQIIAWHVHEKTGATILYTDDATEEFEEKPCHSMTWD</sequence>
<dbReference type="GO" id="GO:0003677">
    <property type="term" value="F:DNA binding"/>
    <property type="evidence" value="ECO:0007669"/>
    <property type="project" value="InterPro"/>
</dbReference>
<evidence type="ECO:0000313" key="2">
    <source>
        <dbReference type="Proteomes" id="UP000233722"/>
    </source>
</evidence>
<evidence type="ECO:0000313" key="1">
    <source>
        <dbReference type="EMBL" id="PKU94201.1"/>
    </source>
</evidence>